<evidence type="ECO:0000256" key="1">
    <source>
        <dbReference type="SAM" id="Phobius"/>
    </source>
</evidence>
<feature type="transmembrane region" description="Helical" evidence="1">
    <location>
        <begin position="7"/>
        <end position="28"/>
    </location>
</feature>
<organism evidence="2 3">
    <name type="scientific">candidate division CPR2 bacterium GW2011_GWC2_39_10</name>
    <dbReference type="NCBI Taxonomy" id="1618345"/>
    <lineage>
        <taxon>Bacteria</taxon>
        <taxon>Bacteria division CPR2</taxon>
    </lineage>
</organism>
<evidence type="ECO:0000313" key="3">
    <source>
        <dbReference type="Proteomes" id="UP000034207"/>
    </source>
</evidence>
<protein>
    <recommendedName>
        <fullName evidence="4">Lipopolysaccharide assembly protein A domain-containing protein</fullName>
    </recommendedName>
</protein>
<dbReference type="STRING" id="1618345.UT18_C0023G0008"/>
<accession>A0A0G0LZ31</accession>
<gene>
    <name evidence="2" type="ORF">UT18_C0023G0008</name>
</gene>
<comment type="caution">
    <text evidence="2">The sequence shown here is derived from an EMBL/GenBank/DDBJ whole genome shotgun (WGS) entry which is preliminary data.</text>
</comment>
<keyword evidence="1" id="KW-1133">Transmembrane helix</keyword>
<dbReference type="EMBL" id="LBVV01000023">
    <property type="protein sequence ID" value="KKQ93270.1"/>
    <property type="molecule type" value="Genomic_DNA"/>
</dbReference>
<evidence type="ECO:0000313" key="2">
    <source>
        <dbReference type="EMBL" id="KKQ93270.1"/>
    </source>
</evidence>
<dbReference type="Proteomes" id="UP000034207">
    <property type="component" value="Unassembled WGS sequence"/>
</dbReference>
<proteinExistence type="predicted"/>
<dbReference type="AlphaFoldDB" id="A0A0G0LZ31"/>
<sequence>MMPRILIIFGFLILIGSVISLFPIAKIAMNSLDFYFFFIVFPLILISITTIGVGMLLNSMRTKKQKVNNK</sequence>
<keyword evidence="1" id="KW-0472">Membrane</keyword>
<evidence type="ECO:0008006" key="4">
    <source>
        <dbReference type="Google" id="ProtNLM"/>
    </source>
</evidence>
<keyword evidence="1" id="KW-0812">Transmembrane</keyword>
<name>A0A0G0LZ31_UNCC2</name>
<reference evidence="2 3" key="1">
    <citation type="journal article" date="2015" name="Nature">
        <title>rRNA introns, odd ribosomes, and small enigmatic genomes across a large radiation of phyla.</title>
        <authorList>
            <person name="Brown C.T."/>
            <person name="Hug L.A."/>
            <person name="Thomas B.C."/>
            <person name="Sharon I."/>
            <person name="Castelle C.J."/>
            <person name="Singh A."/>
            <person name="Wilkins M.J."/>
            <person name="Williams K.H."/>
            <person name="Banfield J.F."/>
        </authorList>
    </citation>
    <scope>NUCLEOTIDE SEQUENCE [LARGE SCALE GENOMIC DNA]</scope>
</reference>
<feature type="transmembrane region" description="Helical" evidence="1">
    <location>
        <begin position="34"/>
        <end position="57"/>
    </location>
</feature>